<protein>
    <submittedName>
        <fullName evidence="1">Poly a polymerase regulatory subunit</fullName>
    </submittedName>
</protein>
<evidence type="ECO:0000313" key="1">
    <source>
        <dbReference type="EMBL" id="QBK84973.1"/>
    </source>
</evidence>
<proteinExistence type="predicted"/>
<dbReference type="EMBL" id="MK500301">
    <property type="protein sequence ID" value="QBK84973.1"/>
    <property type="molecule type" value="Genomic_DNA"/>
</dbReference>
<sequence>MLLNIIFIFNNIYLKIILLDKKKYFFKILIVMNMRDKLNSIFGEYVSQVEEDLNYDEESLKMAAKLNQAKYYNDIIIDFGMNKVNEFLNIVECCAGLGIDTYIFAKNNSIKNVYTHEPNKNNHYYVTNNLNMFLKNNKTSHNKIQLLNQKFLGYPSYLKNSIMFMDPPWYFDNKFIKTNITLSGLSLGDWLIIGKDSIFTCFKLHRKYKFSKYTKDIIKKYFTHMYVIDYDIIKYTNKIKQYIYQNKNIILYSNFNKVERIISKEKEKTNINNIINDIENIIKNDNFKYLFQSKYKYMKNYKNYKLKKNKNIDDIITKFDIKFNNLYNEVINNKTYNLLNKYIKNIELIIDEKSIRTEKRNYIELLRDMLTDIKYNEILSKNNIRKNNIGSLISVKYHIFIKNKKIPNEKYYNIWNELFDIFIYEFLENNFEINVDKIYEYIKSTSYSTIITSFKNKSFDYIENNEITSKIGKSFIESIYYEYLYQSNFPIKKYIIDDFSSNINKYISKICKIFQIDRFILSNIDVKENRLLSDTFSSFTFIFSKIIGQFYFENGKPEYGKVFIDEIISYKIYQQQLNINYEILSFSNQKQFIRRVFQRDILKGKTSKFKPDDFEAANCTVSNIINITSIPFKTLISVSYEKTMDIYKKVIKPILNILNIVYKLDERNINVEFYSIIDILSEIVKEEENYKDKLIDFFKIYNTEFNIIKDIHYIYVFNDSKNLKYKHSIKKYEHSKKDLILHVINKSEYEPFTDKDGKINIKSKSSHIFNYKLYPNIQFIDIQKSLSEYQNSDIKDYLYFNQLNNTTEYIRALALYKLKFRAHGQRKLYVTHVDFLNRVYEKTDLNQKYFMIYMGSAPGNSLLYLTKLYPNLKILCFDPSPHEIIDPGTNYVHNSVDKLSKKVIYLKINKVLKDKYYMIITMDGQIGTLPNNYTPGISYIGSEFEDIFNKIQFIMNEHSSFQIFIYEDIVSSHNISEIAINPKNDKDIYFKEDLYKFLNANDMKLLFVSDIRSSNEDGSITDYNIWKDMLIQEYIMHYLEPEFSYLKFRSLYMISTNNFNKILENKDIYENIYLKHKGIYTLEFISTNNYTHIKGDIILQPWIYSTENRLFVEKKNLNEIFNINGTNYDNKSSFLYIFMKNFIYFKPQNNSILKLIKDKIIDGNYDWALETNIWLNYYNINKLDEDFYNYITQKIEEAYLYHNEMSKKKKNKNKKIVKWVLDENYYKTGYYNKNLKFFY</sequence>
<gene>
    <name evidence="1" type="ORF">LCDPAC02_01720</name>
</gene>
<name>A0A481YNS0_9VIRU</name>
<accession>A0A481YNS0</accession>
<dbReference type="CDD" id="cd20760">
    <property type="entry name" value="capping_2-OMTase_Mimiviridae"/>
    <property type="match status" value="1"/>
</dbReference>
<organism evidence="1">
    <name type="scientific">Pithovirus LCDPAC02</name>
    <dbReference type="NCBI Taxonomy" id="2506601"/>
    <lineage>
        <taxon>Viruses</taxon>
        <taxon>Pithoviruses</taxon>
    </lineage>
</organism>
<dbReference type="SUPFAM" id="SSF53335">
    <property type="entry name" value="S-adenosyl-L-methionine-dependent methyltransferases"/>
    <property type="match status" value="2"/>
</dbReference>
<dbReference type="Gene3D" id="3.40.50.150">
    <property type="entry name" value="Vaccinia Virus protein VP39"/>
    <property type="match status" value="3"/>
</dbReference>
<reference evidence="1" key="1">
    <citation type="journal article" date="2019" name="MBio">
        <title>Virus Genomes from Deep Sea Sediments Expand the Ocean Megavirome and Support Independent Origins of Viral Gigantism.</title>
        <authorList>
            <person name="Backstrom D."/>
            <person name="Yutin N."/>
            <person name="Jorgensen S.L."/>
            <person name="Dharamshi J."/>
            <person name="Homa F."/>
            <person name="Zaremba-Niedwiedzka K."/>
            <person name="Spang A."/>
            <person name="Wolf Y.I."/>
            <person name="Koonin E.V."/>
            <person name="Ettema T.J."/>
        </authorList>
    </citation>
    <scope>NUCLEOTIDE SEQUENCE</scope>
</reference>
<dbReference type="InterPro" id="IPR029063">
    <property type="entry name" value="SAM-dependent_MTases_sf"/>
</dbReference>